<dbReference type="EMBL" id="JAARPH010000001">
    <property type="protein sequence ID" value="MBC1374397.1"/>
    <property type="molecule type" value="Genomic_DNA"/>
</dbReference>
<dbReference type="InterPro" id="IPR032774">
    <property type="entry name" value="WG_beta_rep"/>
</dbReference>
<accession>A0ABR6SJR6</accession>
<dbReference type="PANTHER" id="PTHR37841:SF1">
    <property type="entry name" value="DUF3298 DOMAIN-CONTAINING PROTEIN"/>
    <property type="match status" value="1"/>
</dbReference>
<keyword evidence="2" id="KW-1185">Reference proteome</keyword>
<evidence type="ECO:0000313" key="1">
    <source>
        <dbReference type="EMBL" id="MBC1374397.1"/>
    </source>
</evidence>
<evidence type="ECO:0000313" key="2">
    <source>
        <dbReference type="Proteomes" id="UP000518829"/>
    </source>
</evidence>
<dbReference type="RefSeq" id="WP_185318581.1">
    <property type="nucleotide sequence ID" value="NZ_JAARPH010000001.1"/>
</dbReference>
<comment type="caution">
    <text evidence="1">The sequence shown here is derived from an EMBL/GenBank/DDBJ whole genome shotgun (WGS) entry which is preliminary data.</text>
</comment>
<dbReference type="PANTHER" id="PTHR37841">
    <property type="entry name" value="GLR2918 PROTEIN"/>
    <property type="match status" value="1"/>
</dbReference>
<organism evidence="1 2">
    <name type="scientific">Listeria farberi</name>
    <dbReference type="NCBI Taxonomy" id="2713500"/>
    <lineage>
        <taxon>Bacteria</taxon>
        <taxon>Bacillati</taxon>
        <taxon>Bacillota</taxon>
        <taxon>Bacilli</taxon>
        <taxon>Bacillales</taxon>
        <taxon>Listeriaceae</taxon>
        <taxon>Listeria</taxon>
    </lineage>
</organism>
<dbReference type="Pfam" id="PF14903">
    <property type="entry name" value="WG_beta_rep"/>
    <property type="match status" value="4"/>
</dbReference>
<proteinExistence type="predicted"/>
<name>A0ABR6SJR6_9LIST</name>
<sequence length="802" mass="92333">MIQAIKKVTDSLTIKYDKTTQLQGIIDNNSQEIVPCIYEEISYVKTFDQFIIKQQGVYGILDSSGLVIVKPKYQMIGTKYYLGNILEEGYYIQTNEGIGRIDKNGKIIVEPEYNEINSKENNFYETEAWSYNSSKVIYNTAGQKLERNFNILNEGYLYKSINNRGIGRIDELYNEKLELINNQVEINYNSQFCHGYMQVTIVEKEGESYLGFVDKKGRIITNKSYDKVRNFTKDGVAVVVKDGKMGAINTNEEIIIPFEYDKISDFGNGFALVFKNNLWGAFNTHGKQVLPNEYGALSKNYGEGFIYIIGEEVGFVDRKNHRYQLTTMDEGRTFFYYDSKGNKASIDSLDQAYPFLDKGIVACHKNKEGLINPYGEVIVPVKYDKISATILGGIGYVKKGDYWAIINESGEVVTDFKYDLIGFLAPGYCVGKIGNKCTLLNSQGEISENIFDYIGDKDEVGVFWDFGLHYNAYIPVSSSDFNTVLNPKKFKNIHSLEINKDKLYFMTNLGYVDTEGNITEIINPIVSSKLATNLIDNEIPLIIEESGIISLKNKIGKIPNLLLDEMNYVYYVEVYQKELLKTMLHYESSFLLGFTGAMMEWALYRVKDVAEERVNFNACLQRIQSLYVGSFNISYLTNSFNWHGGFSKNIEKDIIDPKDLNKLEYLSLLDSYIYHFNKGTLHSRFIASGRRLGQNATEIYVLVRAALPKKYQPLFEEWAYDVLKRAKPHCFTGVQDIYTRSIPYDQQMDQLVPREFYFDKEYHWDRLKNEKRIKAYLGQASIKENPYIDHQVLEKKPITFFD</sequence>
<protein>
    <submittedName>
        <fullName evidence="1">WG repeat-containing protein</fullName>
    </submittedName>
</protein>
<reference evidence="1 2" key="1">
    <citation type="submission" date="2020-03" db="EMBL/GenBank/DDBJ databases">
        <title>Soil Listeria distribution.</title>
        <authorList>
            <person name="Liao J."/>
            <person name="Wiedmann M."/>
        </authorList>
    </citation>
    <scope>NUCLEOTIDE SEQUENCE [LARGE SCALE GENOMIC DNA]</scope>
    <source>
        <strain evidence="1 2">FSL L7-1699</strain>
    </source>
</reference>
<gene>
    <name evidence="1" type="ORF">HB839_02515</name>
</gene>
<dbReference type="Proteomes" id="UP000518829">
    <property type="component" value="Unassembled WGS sequence"/>
</dbReference>